<dbReference type="PANTHER" id="PTHR42734">
    <property type="entry name" value="METAL TRANSPORT SYSTEM ATP-BINDING PROTEIN TM_0124-RELATED"/>
    <property type="match status" value="1"/>
</dbReference>
<protein>
    <submittedName>
        <fullName evidence="7">Metal ABC transporter ATP-binding protein</fullName>
    </submittedName>
</protein>
<comment type="caution">
    <text evidence="7">The sequence shown here is derived from an EMBL/GenBank/DDBJ whole genome shotgun (WGS) entry which is preliminary data.</text>
</comment>
<dbReference type="SMART" id="SM00382">
    <property type="entry name" value="AAA"/>
    <property type="match status" value="1"/>
</dbReference>
<dbReference type="InterPro" id="IPR017871">
    <property type="entry name" value="ABC_transporter-like_CS"/>
</dbReference>
<evidence type="ECO:0000256" key="2">
    <source>
        <dbReference type="ARBA" id="ARBA00022448"/>
    </source>
</evidence>
<dbReference type="Gene3D" id="3.40.50.300">
    <property type="entry name" value="P-loop containing nucleotide triphosphate hydrolases"/>
    <property type="match status" value="1"/>
</dbReference>
<gene>
    <name evidence="7" type="ORF">JW592_31465</name>
</gene>
<proteinExistence type="inferred from homology"/>
<dbReference type="PANTHER" id="PTHR42734:SF5">
    <property type="entry name" value="IRON TRANSPORT SYSTEM ATP-BINDING PROTEIN HI_0361-RELATED"/>
    <property type="match status" value="1"/>
</dbReference>
<organism evidence="7 8">
    <name type="scientific">Streptomyces spirodelae</name>
    <dbReference type="NCBI Taxonomy" id="2812904"/>
    <lineage>
        <taxon>Bacteria</taxon>
        <taxon>Bacillati</taxon>
        <taxon>Actinomycetota</taxon>
        <taxon>Actinomycetes</taxon>
        <taxon>Kitasatosporales</taxon>
        <taxon>Streptomycetaceae</taxon>
        <taxon>Streptomyces</taxon>
    </lineage>
</organism>
<dbReference type="InterPro" id="IPR027417">
    <property type="entry name" value="P-loop_NTPase"/>
</dbReference>
<evidence type="ECO:0000259" key="6">
    <source>
        <dbReference type="PROSITE" id="PS50893"/>
    </source>
</evidence>
<dbReference type="PROSITE" id="PS00211">
    <property type="entry name" value="ABC_TRANSPORTER_1"/>
    <property type="match status" value="1"/>
</dbReference>
<dbReference type="SUPFAM" id="SSF52540">
    <property type="entry name" value="P-loop containing nucleoside triphosphate hydrolases"/>
    <property type="match status" value="1"/>
</dbReference>
<evidence type="ECO:0000256" key="5">
    <source>
        <dbReference type="SAM" id="MobiDB-lite"/>
    </source>
</evidence>
<reference evidence="7 8" key="1">
    <citation type="submission" date="2021-02" db="EMBL/GenBank/DDBJ databases">
        <title>Streptomyces spirodelae sp. nov., isolated from duckweed.</title>
        <authorList>
            <person name="Saimee Y."/>
            <person name="Duangmal K."/>
        </authorList>
    </citation>
    <scope>NUCLEOTIDE SEQUENCE [LARGE SCALE GENOMIC DNA]</scope>
    <source>
        <strain evidence="7 8">DW4-2</strain>
    </source>
</reference>
<feature type="domain" description="ABC transporter" evidence="6">
    <location>
        <begin position="9"/>
        <end position="234"/>
    </location>
</feature>
<feature type="region of interest" description="Disordered" evidence="5">
    <location>
        <begin position="237"/>
        <end position="265"/>
    </location>
</feature>
<evidence type="ECO:0000313" key="7">
    <source>
        <dbReference type="EMBL" id="MBO8189934.1"/>
    </source>
</evidence>
<evidence type="ECO:0000256" key="3">
    <source>
        <dbReference type="ARBA" id="ARBA00022741"/>
    </source>
</evidence>
<evidence type="ECO:0000313" key="8">
    <source>
        <dbReference type="Proteomes" id="UP001518976"/>
    </source>
</evidence>
<keyword evidence="3" id="KW-0547">Nucleotide-binding</keyword>
<dbReference type="PROSITE" id="PS50893">
    <property type="entry name" value="ABC_TRANSPORTER_2"/>
    <property type="match status" value="1"/>
</dbReference>
<keyword evidence="2" id="KW-0813">Transport</keyword>
<dbReference type="RefSeq" id="WP_209268693.1">
    <property type="nucleotide sequence ID" value="NZ_JAFFZN010000047.1"/>
</dbReference>
<dbReference type="InterPro" id="IPR047748">
    <property type="entry name" value="AztA-like"/>
</dbReference>
<dbReference type="EMBL" id="JAFFZN010000047">
    <property type="protein sequence ID" value="MBO8189934.1"/>
    <property type="molecule type" value="Genomic_DNA"/>
</dbReference>
<dbReference type="InterPro" id="IPR003593">
    <property type="entry name" value="AAA+_ATPase"/>
</dbReference>
<dbReference type="GO" id="GO:0005524">
    <property type="term" value="F:ATP binding"/>
    <property type="evidence" value="ECO:0007669"/>
    <property type="project" value="UniProtKB-KW"/>
</dbReference>
<dbReference type="InterPro" id="IPR050153">
    <property type="entry name" value="Metal_Ion_Import_ABC"/>
</dbReference>
<name>A0ABS3X3I5_9ACTN</name>
<dbReference type="InterPro" id="IPR003439">
    <property type="entry name" value="ABC_transporter-like_ATP-bd"/>
</dbReference>
<evidence type="ECO:0000256" key="1">
    <source>
        <dbReference type="ARBA" id="ARBA00005417"/>
    </source>
</evidence>
<keyword evidence="8" id="KW-1185">Reference proteome</keyword>
<comment type="similarity">
    <text evidence="1">Belongs to the ABC transporter superfamily.</text>
</comment>
<evidence type="ECO:0000256" key="4">
    <source>
        <dbReference type="ARBA" id="ARBA00022840"/>
    </source>
</evidence>
<dbReference type="Pfam" id="PF00005">
    <property type="entry name" value="ABC_tran"/>
    <property type="match status" value="1"/>
</dbReference>
<sequence length="265" mass="28257">MPQPTPYEVALHHVTAGYPRRPVLRRLTASVPRSATTAVVGPNGSGKSTLLSVLAGVHPLTSGVLHRGRTSRPCFVVQRSAVADTLPLTVRETVTMGRWAHRGAWRRLTARDRSVVDASMEQLGILELAGRQLGELSGGQRQRALVAQGLAQEADLFLLDEPTTGLDMAARQSITDVLRTAAAQGVTVVQATHDLDAARASDHCLLLRDGRLVEEGRPDEVLTDSALRRLWYPAHQGQSDAGFRRTPSTAPSTGGAAGAPPAAPR</sequence>
<keyword evidence="4 7" id="KW-0067">ATP-binding</keyword>
<dbReference type="NCBIfam" id="NF040873">
    <property type="entry name" value="AztA"/>
    <property type="match status" value="1"/>
</dbReference>
<dbReference type="Proteomes" id="UP001518976">
    <property type="component" value="Unassembled WGS sequence"/>
</dbReference>
<feature type="compositionally biased region" description="Low complexity" evidence="5">
    <location>
        <begin position="246"/>
        <end position="265"/>
    </location>
</feature>
<accession>A0ABS3X3I5</accession>